<reference evidence="4" key="1">
    <citation type="submission" date="2025-08" db="UniProtKB">
        <authorList>
            <consortium name="RefSeq"/>
        </authorList>
    </citation>
    <scope>IDENTIFICATION</scope>
    <source>
        <tissue evidence="4">White muscle</tissue>
    </source>
</reference>
<name>A0A8U0UJJ0_SALNM</name>
<dbReference type="PANTHER" id="PTHR46599:SF6">
    <property type="entry name" value="DUAL SPECIFICITY PHOSPHATASE 26"/>
    <property type="match status" value="1"/>
</dbReference>
<protein>
    <submittedName>
        <fullName evidence="4">Uncharacterized protein LOC120052200</fullName>
    </submittedName>
</protein>
<evidence type="ECO:0000313" key="4">
    <source>
        <dbReference type="RefSeq" id="XP_038854958.1"/>
    </source>
</evidence>
<dbReference type="Gene3D" id="3.90.176.10">
    <property type="entry name" value="Toxin ADP-ribosyltransferase, Chain A, domain 1"/>
    <property type="match status" value="1"/>
</dbReference>
<accession>A0A8U0UJJ0</accession>
<dbReference type="SUPFAM" id="SSF56399">
    <property type="entry name" value="ADP-ribosylation"/>
    <property type="match status" value="1"/>
</dbReference>
<proteinExistence type="predicted"/>
<evidence type="ECO:0000259" key="2">
    <source>
        <dbReference type="Pfam" id="PF13843"/>
    </source>
</evidence>
<dbReference type="Pfam" id="PF13843">
    <property type="entry name" value="DDE_Tnp_1_7"/>
    <property type="match status" value="1"/>
</dbReference>
<feature type="region of interest" description="Disordered" evidence="1">
    <location>
        <begin position="230"/>
        <end position="313"/>
    </location>
</feature>
<feature type="compositionally biased region" description="Basic and acidic residues" evidence="1">
    <location>
        <begin position="809"/>
        <end position="823"/>
    </location>
</feature>
<evidence type="ECO:0000256" key="1">
    <source>
        <dbReference type="SAM" id="MobiDB-lite"/>
    </source>
</evidence>
<dbReference type="RefSeq" id="XP_038854958.1">
    <property type="nucleotide sequence ID" value="XM_038999030.1"/>
</dbReference>
<dbReference type="KEGG" id="snh:120052200"/>
<sequence>MVPNAVDDQYTHCREQMLKKVVEGGLLEEELTGSIEYSSAWQAKQCTKLIPGGVKQHTAALVVYGHGGNVFRKIFNEAVETQISYKATQALCFQGSALCALRSWVRVTQPATGEAYAIECRESESVARLCVAPRSALCALCSWVRATQPATGEEYAIECRESESVARATQPATGEEYAIECRESESVARLCVAPSSALCALCSGPDQWTRAAMAARFTAAQVLEQILSSVDQEDYSDSQEEEEEEVSEDEDGEEYNPEGHEVDDASSPSSEEDPEEAPEEEHEDRHEDQREDEQEDQRPVRSATPGETPGPTAYAALRTRDIASTFHLFVTPAIERINLEITNLHGARKYGDGWRAMDATDLRAYVGLLILAGVYKSRGEAAASLLDAESGRTVFRATMPLKVFHRYSRLLRFDDRQSRPAKLATDKLAAIRDVWDLWQERLPALYNPGPEVTVDEQLVPFRGRCPFRQYIPSKPAKYGIKSWVACDAKSSYACKMQVYTGKAASGGPEKNQGMRVVLDLTTGLSGRNVTCDNFFTSYELGQRLLERNLTMVGRVRKNKAELPPALLESKGRQVLSSRFAFTPTATLVSYLAKKNKNVLLLSTLHTEADISDRSDRKPALVLDYNCNEGSLDKVVGTYSCRRMTARWPLVVFHNILDLSYYNAFVIWREIKPDWMHRKRKKRRVFLEQLGKALVKPRIQRRQHLPRTKAASALVKVLQGATAARDQQREEPAAGPAAGPLAAPATGASKRKRCQLCPPKKDSKTHTVCCRYYEVHIQDVDSEEEVDHEEVVYCDEVSNEEGNKVQVCCDKGHDTDPAVEESRKQQQMQSSLN</sequence>
<keyword evidence="3" id="KW-1185">Reference proteome</keyword>
<feature type="compositionally biased region" description="Acidic residues" evidence="1">
    <location>
        <begin position="231"/>
        <end position="256"/>
    </location>
</feature>
<gene>
    <name evidence="4" type="primary">LOC120052200</name>
</gene>
<evidence type="ECO:0000313" key="3">
    <source>
        <dbReference type="Proteomes" id="UP000808372"/>
    </source>
</evidence>
<dbReference type="AlphaFoldDB" id="A0A8U0UJJ0"/>
<feature type="region of interest" description="Disordered" evidence="1">
    <location>
        <begin position="721"/>
        <end position="745"/>
    </location>
</feature>
<feature type="compositionally biased region" description="Low complexity" evidence="1">
    <location>
        <begin position="732"/>
        <end position="745"/>
    </location>
</feature>
<organism evidence="3 4">
    <name type="scientific">Salvelinus namaycush</name>
    <name type="common">Lake trout</name>
    <name type="synonym">Salmo namaycush</name>
    <dbReference type="NCBI Taxonomy" id="8040"/>
    <lineage>
        <taxon>Eukaryota</taxon>
        <taxon>Metazoa</taxon>
        <taxon>Chordata</taxon>
        <taxon>Craniata</taxon>
        <taxon>Vertebrata</taxon>
        <taxon>Euteleostomi</taxon>
        <taxon>Actinopterygii</taxon>
        <taxon>Neopterygii</taxon>
        <taxon>Teleostei</taxon>
        <taxon>Protacanthopterygii</taxon>
        <taxon>Salmoniformes</taxon>
        <taxon>Salmonidae</taxon>
        <taxon>Salmoninae</taxon>
        <taxon>Salvelinus</taxon>
    </lineage>
</organism>
<feature type="compositionally biased region" description="Acidic residues" evidence="1">
    <location>
        <begin position="270"/>
        <end position="282"/>
    </location>
</feature>
<feature type="domain" description="PiggyBac transposable element-derived protein" evidence="2">
    <location>
        <begin position="326"/>
        <end position="664"/>
    </location>
</feature>
<dbReference type="Proteomes" id="UP000808372">
    <property type="component" value="Chromosome 8"/>
</dbReference>
<feature type="region of interest" description="Disordered" evidence="1">
    <location>
        <begin position="807"/>
        <end position="832"/>
    </location>
</feature>
<dbReference type="PANTHER" id="PTHR46599">
    <property type="entry name" value="PIGGYBAC TRANSPOSABLE ELEMENT-DERIVED PROTEIN 4"/>
    <property type="match status" value="1"/>
</dbReference>
<dbReference type="GeneID" id="120052200"/>
<dbReference type="InterPro" id="IPR029526">
    <property type="entry name" value="PGBD"/>
</dbReference>